<dbReference type="InterPro" id="IPR027417">
    <property type="entry name" value="P-loop_NTPase"/>
</dbReference>
<proteinExistence type="predicted"/>
<evidence type="ECO:0000313" key="9">
    <source>
        <dbReference type="Proteomes" id="UP001159428"/>
    </source>
</evidence>
<dbReference type="SUPFAM" id="SSF52047">
    <property type="entry name" value="RNI-like"/>
    <property type="match status" value="3"/>
</dbReference>
<evidence type="ECO:0000256" key="4">
    <source>
        <dbReference type="ARBA" id="ARBA00022741"/>
    </source>
</evidence>
<dbReference type="Proteomes" id="UP001159428">
    <property type="component" value="Unassembled WGS sequence"/>
</dbReference>
<keyword evidence="2" id="KW-0433">Leucine-rich repeat</keyword>
<dbReference type="GO" id="GO:0005829">
    <property type="term" value="C:cytosol"/>
    <property type="evidence" value="ECO:0007669"/>
    <property type="project" value="TreeGrafter"/>
</dbReference>
<accession>A0AAU9XKK0</accession>
<feature type="coiled-coil region" evidence="6">
    <location>
        <begin position="205"/>
        <end position="246"/>
    </location>
</feature>
<dbReference type="GO" id="GO:0031267">
    <property type="term" value="F:small GTPase binding"/>
    <property type="evidence" value="ECO:0007669"/>
    <property type="project" value="TreeGrafter"/>
</dbReference>
<dbReference type="PANTHER" id="PTHR24113">
    <property type="entry name" value="RAN GTPASE-ACTIVATING PROTEIN 1"/>
    <property type="match status" value="1"/>
</dbReference>
<dbReference type="InterPro" id="IPR027038">
    <property type="entry name" value="RanGap"/>
</dbReference>
<dbReference type="InterPro" id="IPR007111">
    <property type="entry name" value="NACHT_NTPase"/>
</dbReference>
<dbReference type="CDD" id="cd00116">
    <property type="entry name" value="LRR_RI"/>
    <property type="match status" value="1"/>
</dbReference>
<dbReference type="SMART" id="SM00368">
    <property type="entry name" value="LRR_RI"/>
    <property type="match status" value="21"/>
</dbReference>
<keyword evidence="3" id="KW-0677">Repeat</keyword>
<dbReference type="GO" id="GO:0005096">
    <property type="term" value="F:GTPase activator activity"/>
    <property type="evidence" value="ECO:0007669"/>
    <property type="project" value="UniProtKB-KW"/>
</dbReference>
<dbReference type="InterPro" id="IPR032675">
    <property type="entry name" value="LRR_dom_sf"/>
</dbReference>
<sequence>MATASSSFASTKETTNYARLCRLLVDVGSQVLQSTFDKIHPPATLHTVLGSTSVHYATLQSLYRGRRKVLNPTQWGKLYPTHSPVSSATFDITLLTVLLRNICGLGPPANGWDRLPLATSISISDDIARVKYYRNTVYAHASQASVDDSSFSCYWQEVREALVRLGGAHFRAKIYNLEHDSMDPDIEEHFRELMIQWKKDDDSIKEKLEEIEESVRETLTRMENEMKEMKEKLVSLMASAEESRDRGIFDPTKLINGIRQLYKTREGWLSPFPWCEEFQFFLGNIFTRLKVVRRKKTRGEITDVFVEMSSILDPYEECSAPRTVLIEGEPGMGKTTYCKKYAYDWATKQQEPQGCDSTAFKVVLLLKCRDIHSDVWEAIDDQLLPRDIDEEVKQQFFQFIRENQSSILLILDGLDELPSSKLSIFSELIEGRLLHRCYIVATARHEAGKEVRKCCDTLLQIEGFSENHVKEFVTKHFKERLDLATKLSERISRDKNLREMAANPLNAALLCLLCEEFEGTLPEKRVQLYLHIVECVLRRYRNKKGLLETEEDLRNHYKPQLNHLGKVALNGLLSDKLDLNESELGNHAKDLIAFGFLSVQPGSNKLRPKPRYAFLHKSFQECFAAFYISCQIQSKKITPEELVSDPRYFVKLKQVLLFSCGILANKCEEQAVALVKSLTNEVNKNQGNGTNVVLEAINECKTQGSDFHSQLAKLFGTGLNLTNLNLSYNRIRDAGVTSIAEAIKVNKTLTSLHLSFNCVIDAGVTSIAEAIKVNKTLTNLNLGNNGISDAGATSLAEAIKVNKTLTNLYLFNNSISDAGATCIAKAMKVNKTLSNLDLSGNGISDAGATSIAEAIKVNKTLTNLNLSHNRISDAGATSIVEAIQLNETLFDLDLSGNFISDAGATSIANAIRVNKTLTNLYFSYNPISDASATSIAESVRVNKTLTNLDLSFNAISVAGATSIAEAIKVNKTLTDLVLSVNRISDAGATSIAEAMKMNKTLTNLNLCNNGISDAGATSLAEAIEVNKTLTNLNLSFNCVIDAGATSIAEAIKVNKTLTNLKLCNNGISDAGATSIAEAIKVNKTLTNLDLSVNGISDAGVTSIAEAIKVNKTLSNMDLSYNGISDTGATSIAEAIKVNNTLTNLSLSSIRITDAGATFLAEAMKVNKTLTNLNLSFNYIIDAGVTSIAEAIKVNKTLTNLNLSSIHITDVGATSLAKAIKVNKTLTTLNLSINGISDASALSIAGAIKVNETLFNVNLGYNGISDVGATSIAESIQVNKTLTNLNLSHNGISDAGATSIAEGIKVNK</sequence>
<evidence type="ECO:0000256" key="1">
    <source>
        <dbReference type="ARBA" id="ARBA00022468"/>
    </source>
</evidence>
<comment type="caution">
    <text evidence="8">The sequence shown here is derived from an EMBL/GenBank/DDBJ whole genome shotgun (WGS) entry which is preliminary data.</text>
</comment>
<evidence type="ECO:0000256" key="2">
    <source>
        <dbReference type="ARBA" id="ARBA00022614"/>
    </source>
</evidence>
<evidence type="ECO:0000256" key="3">
    <source>
        <dbReference type="ARBA" id="ARBA00022737"/>
    </source>
</evidence>
<keyword evidence="6" id="KW-0175">Coiled coil</keyword>
<dbReference type="PROSITE" id="PS50837">
    <property type="entry name" value="NACHT"/>
    <property type="match status" value="1"/>
</dbReference>
<keyword evidence="5" id="KW-0067">ATP-binding</keyword>
<dbReference type="Pfam" id="PF18738">
    <property type="entry name" value="HEPN_DZIP3"/>
    <property type="match status" value="1"/>
</dbReference>
<dbReference type="Pfam" id="PF05729">
    <property type="entry name" value="NACHT"/>
    <property type="match status" value="1"/>
</dbReference>
<dbReference type="GO" id="GO:0048471">
    <property type="term" value="C:perinuclear region of cytoplasm"/>
    <property type="evidence" value="ECO:0007669"/>
    <property type="project" value="TreeGrafter"/>
</dbReference>
<dbReference type="SUPFAM" id="SSF52540">
    <property type="entry name" value="P-loop containing nucleoside triphosphate hydrolases"/>
    <property type="match status" value="1"/>
</dbReference>
<evidence type="ECO:0000256" key="5">
    <source>
        <dbReference type="ARBA" id="ARBA00022840"/>
    </source>
</evidence>
<evidence type="ECO:0000313" key="8">
    <source>
        <dbReference type="EMBL" id="CAH3150387.1"/>
    </source>
</evidence>
<reference evidence="8 9" key="1">
    <citation type="submission" date="2022-05" db="EMBL/GenBank/DDBJ databases">
        <authorList>
            <consortium name="Genoscope - CEA"/>
            <person name="William W."/>
        </authorList>
    </citation>
    <scope>NUCLEOTIDE SEQUENCE [LARGE SCALE GENOMIC DNA]</scope>
</reference>
<dbReference type="InterPro" id="IPR041249">
    <property type="entry name" value="HEPN_DZIP3"/>
</dbReference>
<dbReference type="Pfam" id="PF13516">
    <property type="entry name" value="LRR_6"/>
    <property type="match status" value="20"/>
</dbReference>
<evidence type="ECO:0000259" key="7">
    <source>
        <dbReference type="PROSITE" id="PS50837"/>
    </source>
</evidence>
<keyword evidence="4" id="KW-0547">Nucleotide-binding</keyword>
<dbReference type="PANTHER" id="PTHR24113:SF12">
    <property type="entry name" value="RAN GTPASE-ACTIVATING PROTEIN 1"/>
    <property type="match status" value="1"/>
</dbReference>
<dbReference type="Gene3D" id="3.80.10.10">
    <property type="entry name" value="Ribonuclease Inhibitor"/>
    <property type="match status" value="7"/>
</dbReference>
<feature type="non-terminal residue" evidence="8">
    <location>
        <position position="1307"/>
    </location>
</feature>
<dbReference type="GO" id="GO:0006913">
    <property type="term" value="P:nucleocytoplasmic transport"/>
    <property type="evidence" value="ECO:0007669"/>
    <property type="project" value="TreeGrafter"/>
</dbReference>
<dbReference type="Gene3D" id="3.40.50.300">
    <property type="entry name" value="P-loop containing nucleotide triphosphate hydrolases"/>
    <property type="match status" value="1"/>
</dbReference>
<evidence type="ECO:0000256" key="6">
    <source>
        <dbReference type="SAM" id="Coils"/>
    </source>
</evidence>
<keyword evidence="9" id="KW-1185">Reference proteome</keyword>
<feature type="domain" description="NACHT" evidence="7">
    <location>
        <begin position="322"/>
        <end position="444"/>
    </location>
</feature>
<dbReference type="EMBL" id="CALNXJ010000047">
    <property type="protein sequence ID" value="CAH3150387.1"/>
    <property type="molecule type" value="Genomic_DNA"/>
</dbReference>
<dbReference type="GO" id="GO:0005634">
    <property type="term" value="C:nucleus"/>
    <property type="evidence" value="ECO:0007669"/>
    <property type="project" value="TreeGrafter"/>
</dbReference>
<protein>
    <recommendedName>
        <fullName evidence="7">NACHT domain-containing protein</fullName>
    </recommendedName>
</protein>
<dbReference type="GO" id="GO:0005524">
    <property type="term" value="F:ATP binding"/>
    <property type="evidence" value="ECO:0007669"/>
    <property type="project" value="UniProtKB-KW"/>
</dbReference>
<organism evidence="8 9">
    <name type="scientific">Pocillopora meandrina</name>
    <dbReference type="NCBI Taxonomy" id="46732"/>
    <lineage>
        <taxon>Eukaryota</taxon>
        <taxon>Metazoa</taxon>
        <taxon>Cnidaria</taxon>
        <taxon>Anthozoa</taxon>
        <taxon>Hexacorallia</taxon>
        <taxon>Scleractinia</taxon>
        <taxon>Astrocoeniina</taxon>
        <taxon>Pocilloporidae</taxon>
        <taxon>Pocillopora</taxon>
    </lineage>
</organism>
<dbReference type="InterPro" id="IPR001611">
    <property type="entry name" value="Leu-rich_rpt"/>
</dbReference>
<keyword evidence="1" id="KW-0343">GTPase activation</keyword>
<gene>
    <name evidence="8" type="ORF">PMEA_00024773</name>
</gene>
<name>A0AAU9XKK0_9CNID</name>